<dbReference type="PANTHER" id="PTHR45444:SF3">
    <property type="entry name" value="XANTHINE DEHYDROGENASE"/>
    <property type="match status" value="1"/>
</dbReference>
<feature type="domain" description="FAD-binding PCMH-type" evidence="10">
    <location>
        <begin position="125"/>
        <end position="324"/>
    </location>
</feature>
<evidence type="ECO:0000256" key="1">
    <source>
        <dbReference type="ARBA" id="ARBA00022630"/>
    </source>
</evidence>
<evidence type="ECO:0000256" key="4">
    <source>
        <dbReference type="ARBA" id="ARBA00022827"/>
    </source>
</evidence>
<dbReference type="InterPro" id="IPR016167">
    <property type="entry name" value="FAD-bd_PCMH_sub1"/>
</dbReference>
<sequence>MHGLAVTTVEGIGSVKHGLHPVQERLAASHGSQCGFCTPGIIMSMYTLLRNNPQPSIATMEKAFEGNLCRCTGYRPILEGFKTLTKVTSRLVNGETFLPLDSSQDPIFPPELKNTEQYDRDYLVYRGERVTWYRPRTLAELLDLKSQFPDAKLVIGNTEIGIEMMFKQMEYRVLISPSIVPDLGMVEHMDTGIRLGGSVTLTRLDEELKYAVAGNIITASPISDLNPLFLACGAMLQVYSKKRNLREVCMNEKFFLGYRKTQMRPDEVLVNITLPFTRKNEYFAGYKQAYRREDDIATVNAGMRVVFEDNTNVIKELSLAYGGMAITTVMPTRTMTEVIGRCWDDWLVDDVCRLLAEEMPLAAGSPGGWWNTGDLLLLASSSNSTSLTSRPQRCLLASKAQPCVPQRPLTQLPDLSGSGPRAAAAGSSGPTLGHVSAAKQVTGEAIYIDDIPKYQDELYLAFVTSSKAYANIVSVDPSAALAILGVVDYVGYKDVPGHNRWGAIFPDDEEIFASEQVLCQGQVIGAVIARTKDQAKRAARKVKVEYKELEPIITI</sequence>
<name>A0ABY7F7Y1_MYAAR</name>
<dbReference type="InterPro" id="IPR016208">
    <property type="entry name" value="Ald_Oxase/xanthine_DH-like"/>
</dbReference>
<evidence type="ECO:0000256" key="3">
    <source>
        <dbReference type="ARBA" id="ARBA00022723"/>
    </source>
</evidence>
<dbReference type="Proteomes" id="UP001164746">
    <property type="component" value="Chromosome 11"/>
</dbReference>
<dbReference type="InterPro" id="IPR002888">
    <property type="entry name" value="2Fe-2S-bd"/>
</dbReference>
<organism evidence="11 12">
    <name type="scientific">Mya arenaria</name>
    <name type="common">Soft-shell clam</name>
    <dbReference type="NCBI Taxonomy" id="6604"/>
    <lineage>
        <taxon>Eukaryota</taxon>
        <taxon>Metazoa</taxon>
        <taxon>Spiralia</taxon>
        <taxon>Lophotrochozoa</taxon>
        <taxon>Mollusca</taxon>
        <taxon>Bivalvia</taxon>
        <taxon>Autobranchia</taxon>
        <taxon>Heteroconchia</taxon>
        <taxon>Euheterodonta</taxon>
        <taxon>Imparidentia</taxon>
        <taxon>Neoheterodontei</taxon>
        <taxon>Myida</taxon>
        <taxon>Myoidea</taxon>
        <taxon>Myidae</taxon>
        <taxon>Mya</taxon>
    </lineage>
</organism>
<dbReference type="Gene3D" id="1.10.150.120">
    <property type="entry name" value="[2Fe-2S]-binding domain"/>
    <property type="match status" value="1"/>
</dbReference>
<dbReference type="Gene3D" id="3.30.465.10">
    <property type="match status" value="1"/>
</dbReference>
<feature type="compositionally biased region" description="Low complexity" evidence="9">
    <location>
        <begin position="416"/>
        <end position="429"/>
    </location>
</feature>
<dbReference type="InterPro" id="IPR036856">
    <property type="entry name" value="Ald_Oxase/Xan_DH_a/b_sf"/>
</dbReference>
<dbReference type="InterPro" id="IPR016169">
    <property type="entry name" value="FAD-bd_PCMH_sub2"/>
</dbReference>
<feature type="non-terminal residue" evidence="11">
    <location>
        <position position="555"/>
    </location>
</feature>
<dbReference type="Pfam" id="PF01315">
    <property type="entry name" value="Ald_Xan_dh_C"/>
    <property type="match status" value="1"/>
</dbReference>
<keyword evidence="12" id="KW-1185">Reference proteome</keyword>
<proteinExistence type="predicted"/>
<dbReference type="InterPro" id="IPR016166">
    <property type="entry name" value="FAD-bd_PCMH"/>
</dbReference>
<accession>A0ABY7F7Y1</accession>
<dbReference type="EMBL" id="CP111022">
    <property type="protein sequence ID" value="WAR18283.1"/>
    <property type="molecule type" value="Genomic_DNA"/>
</dbReference>
<dbReference type="SUPFAM" id="SSF47741">
    <property type="entry name" value="CO dehydrogenase ISP C-domain like"/>
    <property type="match status" value="1"/>
</dbReference>
<dbReference type="InterPro" id="IPR036683">
    <property type="entry name" value="CO_DH_flav_C_dom_sf"/>
</dbReference>
<dbReference type="InterPro" id="IPR036318">
    <property type="entry name" value="FAD-bd_PCMH-like_sf"/>
</dbReference>
<dbReference type="SUPFAM" id="SSF55447">
    <property type="entry name" value="CO dehydrogenase flavoprotein C-terminal domain-like"/>
    <property type="match status" value="1"/>
</dbReference>
<dbReference type="InterPro" id="IPR036884">
    <property type="entry name" value="2Fe-2S-bd_dom_sf"/>
</dbReference>
<dbReference type="PANTHER" id="PTHR45444">
    <property type="entry name" value="XANTHINE DEHYDROGENASE"/>
    <property type="match status" value="1"/>
</dbReference>
<keyword evidence="7" id="KW-0411">Iron-sulfur</keyword>
<evidence type="ECO:0000313" key="12">
    <source>
        <dbReference type="Proteomes" id="UP001164746"/>
    </source>
</evidence>
<dbReference type="Gene3D" id="3.90.1170.50">
    <property type="entry name" value="Aldehyde oxidase/xanthine dehydrogenase, a/b hammerhead"/>
    <property type="match status" value="1"/>
</dbReference>
<evidence type="ECO:0000256" key="5">
    <source>
        <dbReference type="ARBA" id="ARBA00023002"/>
    </source>
</evidence>
<dbReference type="InterPro" id="IPR000674">
    <property type="entry name" value="Ald_Oxase/Xan_DH_a/b"/>
</dbReference>
<evidence type="ECO:0000256" key="8">
    <source>
        <dbReference type="ARBA" id="ARBA00034078"/>
    </source>
</evidence>
<keyword evidence="4" id="KW-0274">FAD</keyword>
<dbReference type="SUPFAM" id="SSF56176">
    <property type="entry name" value="FAD-binding/transporter-associated domain-like"/>
    <property type="match status" value="1"/>
</dbReference>
<dbReference type="PROSITE" id="PS51387">
    <property type="entry name" value="FAD_PCMH"/>
    <property type="match status" value="1"/>
</dbReference>
<protein>
    <submittedName>
        <fullName evidence="11">XDH-like protein</fullName>
    </submittedName>
</protein>
<dbReference type="Gene3D" id="3.30.43.10">
    <property type="entry name" value="Uridine Diphospho-n-acetylenolpyruvylglucosamine Reductase, domain 2"/>
    <property type="match status" value="1"/>
</dbReference>
<dbReference type="InterPro" id="IPR002346">
    <property type="entry name" value="Mopterin_DH_FAD-bd"/>
</dbReference>
<dbReference type="SUPFAM" id="SSF54665">
    <property type="entry name" value="CO dehydrogenase molybdoprotein N-domain-like"/>
    <property type="match status" value="1"/>
</dbReference>
<dbReference type="InterPro" id="IPR005107">
    <property type="entry name" value="CO_DH_flav_C"/>
</dbReference>
<comment type="cofactor">
    <cofactor evidence="8">
        <name>[2Fe-2S] cluster</name>
        <dbReference type="ChEBI" id="CHEBI:190135"/>
    </cofactor>
</comment>
<keyword evidence="2" id="KW-0001">2Fe-2S</keyword>
<dbReference type="Gene3D" id="3.30.390.50">
    <property type="entry name" value="CO dehydrogenase flavoprotein, C-terminal domain"/>
    <property type="match status" value="1"/>
</dbReference>
<evidence type="ECO:0000313" key="11">
    <source>
        <dbReference type="EMBL" id="WAR18283.1"/>
    </source>
</evidence>
<dbReference type="SMART" id="SM01008">
    <property type="entry name" value="Ald_Xan_dh_C"/>
    <property type="match status" value="1"/>
</dbReference>
<dbReference type="Pfam" id="PF03450">
    <property type="entry name" value="CO_deh_flav_C"/>
    <property type="match status" value="1"/>
</dbReference>
<dbReference type="Pfam" id="PF00941">
    <property type="entry name" value="FAD_binding_5"/>
    <property type="match status" value="2"/>
</dbReference>
<feature type="region of interest" description="Disordered" evidence="9">
    <location>
        <begin position="406"/>
        <end position="429"/>
    </location>
</feature>
<evidence type="ECO:0000259" key="10">
    <source>
        <dbReference type="PROSITE" id="PS51387"/>
    </source>
</evidence>
<dbReference type="Pfam" id="PF01799">
    <property type="entry name" value="Fer2_2"/>
    <property type="match status" value="1"/>
</dbReference>
<dbReference type="SMART" id="SM01092">
    <property type="entry name" value="CO_deh_flav_C"/>
    <property type="match status" value="1"/>
</dbReference>
<evidence type="ECO:0000256" key="2">
    <source>
        <dbReference type="ARBA" id="ARBA00022714"/>
    </source>
</evidence>
<keyword evidence="3" id="KW-0479">Metal-binding</keyword>
<evidence type="ECO:0000256" key="7">
    <source>
        <dbReference type="ARBA" id="ARBA00023014"/>
    </source>
</evidence>
<gene>
    <name evidence="11" type="ORF">MAR_000121</name>
</gene>
<keyword evidence="5" id="KW-0560">Oxidoreductase</keyword>
<keyword evidence="1" id="KW-0285">Flavoprotein</keyword>
<evidence type="ECO:0000256" key="6">
    <source>
        <dbReference type="ARBA" id="ARBA00023004"/>
    </source>
</evidence>
<keyword evidence="6" id="KW-0408">Iron</keyword>
<evidence type="ECO:0000256" key="9">
    <source>
        <dbReference type="SAM" id="MobiDB-lite"/>
    </source>
</evidence>
<reference evidence="11" key="1">
    <citation type="submission" date="2022-11" db="EMBL/GenBank/DDBJ databases">
        <title>Centuries of genome instability and evolution in soft-shell clam transmissible cancer (bioRxiv).</title>
        <authorList>
            <person name="Hart S.F.M."/>
            <person name="Yonemitsu M.A."/>
            <person name="Giersch R.M."/>
            <person name="Beal B.F."/>
            <person name="Arriagada G."/>
            <person name="Davis B.W."/>
            <person name="Ostrander E.A."/>
            <person name="Goff S.P."/>
            <person name="Metzger M.J."/>
        </authorList>
    </citation>
    <scope>NUCLEOTIDE SEQUENCE</scope>
    <source>
        <strain evidence="11">MELC-2E11</strain>
        <tissue evidence="11">Siphon/mantle</tissue>
    </source>
</reference>